<dbReference type="InterPro" id="IPR008727">
    <property type="entry name" value="PAAR_motif"/>
</dbReference>
<protein>
    <recommendedName>
        <fullName evidence="3">Type VI secretion protein</fullName>
    </recommendedName>
</protein>
<dbReference type="Pfam" id="PF05488">
    <property type="entry name" value="PAAR_motif"/>
    <property type="match status" value="1"/>
</dbReference>
<organism evidence="1 2">
    <name type="scientific">Sulfitobacter sediminilitoris</name>
    <dbReference type="NCBI Taxonomy" id="2698830"/>
    <lineage>
        <taxon>Bacteria</taxon>
        <taxon>Pseudomonadati</taxon>
        <taxon>Pseudomonadota</taxon>
        <taxon>Alphaproteobacteria</taxon>
        <taxon>Rhodobacterales</taxon>
        <taxon>Roseobacteraceae</taxon>
        <taxon>Sulfitobacter</taxon>
    </lineage>
</organism>
<evidence type="ECO:0008006" key="3">
    <source>
        <dbReference type="Google" id="ProtNLM"/>
    </source>
</evidence>
<dbReference type="RefSeq" id="WP_164355009.1">
    <property type="nucleotide sequence ID" value="NZ_JAABNT010000012.1"/>
</dbReference>
<comment type="caution">
    <text evidence="1">The sequence shown here is derived from an EMBL/GenBank/DDBJ whole genome shotgun (WGS) entry which is preliminary data.</text>
</comment>
<sequence>MTKPAARMTDMHGCLIPATPPGVPIPPPGTPGPILPPCAPTVLIGNLPAARMGDMLAAVPPHPIILGSLTVLTQNQPQARLADQCTCLGFILPPCQINVLVGG</sequence>
<evidence type="ECO:0000313" key="1">
    <source>
        <dbReference type="EMBL" id="NEK24082.1"/>
    </source>
</evidence>
<proteinExistence type="predicted"/>
<name>A0A6P0CD50_9RHOB</name>
<dbReference type="EMBL" id="JAABNT010000012">
    <property type="protein sequence ID" value="NEK24082.1"/>
    <property type="molecule type" value="Genomic_DNA"/>
</dbReference>
<dbReference type="AlphaFoldDB" id="A0A6P0CD50"/>
<reference evidence="1 2" key="1">
    <citation type="submission" date="2020-01" db="EMBL/GenBank/DDBJ databases">
        <title>Sulfitobacter sediminilitoris sp. nov., isolated from a tidal flat.</title>
        <authorList>
            <person name="Park S."/>
            <person name="Yoon J.-H."/>
        </authorList>
    </citation>
    <scope>NUCLEOTIDE SEQUENCE [LARGE SCALE GENOMIC DNA]</scope>
    <source>
        <strain evidence="1 2">JBTF-M27</strain>
    </source>
</reference>
<gene>
    <name evidence="1" type="ORF">GV827_16975</name>
</gene>
<accession>A0A6P0CD50</accession>
<evidence type="ECO:0000313" key="2">
    <source>
        <dbReference type="Proteomes" id="UP000468591"/>
    </source>
</evidence>
<dbReference type="Gene3D" id="2.60.200.60">
    <property type="match status" value="1"/>
</dbReference>
<keyword evidence="2" id="KW-1185">Reference proteome</keyword>
<dbReference type="Proteomes" id="UP000468591">
    <property type="component" value="Unassembled WGS sequence"/>
</dbReference>